<dbReference type="EMBL" id="JAHRHJ020000004">
    <property type="protein sequence ID" value="KAH9317877.1"/>
    <property type="molecule type" value="Genomic_DNA"/>
</dbReference>
<evidence type="ECO:0000313" key="3">
    <source>
        <dbReference type="Proteomes" id="UP000824469"/>
    </source>
</evidence>
<comment type="caution">
    <text evidence="2">The sequence shown here is derived from an EMBL/GenBank/DDBJ whole genome shotgun (WGS) entry which is preliminary data.</text>
</comment>
<dbReference type="PANTHER" id="PTHR22895:SF0">
    <property type="entry name" value="ARMADILLO REPEAT-CONTAINING PROTEIN 6"/>
    <property type="match status" value="1"/>
</dbReference>
<sequence>MEGKNRKVQISQAAFDALVQENINDFEMDPKEAVEDAIQTFKLQGADLTGIVTSIVGGESINSHPVIQSLNQLRAVTSNLGSLSLQELSSVTLSFSQQANKEENKNSTLTKISEALDALCLVCSSDGPDNASIAVKNGGIELVTSICTTYKDCGEGALLSSLKTLSLLLRDVLSTELFRQSGGPKILMEILDVYNLNNNIMERACAVVAAAATGNEVVKDAFMEMKIDDLLMKLLKRKETNNIKSVYDVIRVLVTADDDRVAASQAYTHARRFADIGMAEVLLDAVRQDSLVSSSLTSLCITLKSVAVNDEICKSIAENGGLDVVFKRIDESIEQNNKVLAKTSCSLLTQLAGSDANKDAFVLKGGITKIIRLASIYIEDPSVLQETMATIRAVSLRSPANAAKAVEAWAVDLAAEAMQKHPSAHLMQKQACLMIRNLAVRNPENRPLILEKGLENLIRIAKANHEGCKDAAISALRDLGLDDYNLSLPFEWSCMPFCAVSNYWNDCNIRNTGSIELNAGCIRDPLEEIEEKELFLNTHDVHFRWRKEEEGEQEDFVECSDPNFFVYLELVAIIGDYIDEAPRLSLETESNQMELQRVEEEEIEPVKSMFEAE</sequence>
<protein>
    <recommendedName>
        <fullName evidence="4">Armadillo repeat-containing protein</fullName>
    </recommendedName>
</protein>
<dbReference type="AlphaFoldDB" id="A0AA38G7J2"/>
<dbReference type="PANTHER" id="PTHR22895">
    <property type="entry name" value="ARMADILLO REPEAT-CONTAINING PROTEIN 6"/>
    <property type="match status" value="1"/>
</dbReference>
<name>A0AA38G7J2_TAXCH</name>
<accession>A0AA38G7J2</accession>
<dbReference type="SUPFAM" id="SSF48371">
    <property type="entry name" value="ARM repeat"/>
    <property type="match status" value="1"/>
</dbReference>
<dbReference type="Proteomes" id="UP000824469">
    <property type="component" value="Unassembled WGS sequence"/>
</dbReference>
<evidence type="ECO:0008006" key="4">
    <source>
        <dbReference type="Google" id="ProtNLM"/>
    </source>
</evidence>
<keyword evidence="1" id="KW-0677">Repeat</keyword>
<dbReference type="InterPro" id="IPR016024">
    <property type="entry name" value="ARM-type_fold"/>
</dbReference>
<keyword evidence="3" id="KW-1185">Reference proteome</keyword>
<evidence type="ECO:0000256" key="1">
    <source>
        <dbReference type="ARBA" id="ARBA00022737"/>
    </source>
</evidence>
<dbReference type="Gene3D" id="1.25.10.10">
    <property type="entry name" value="Leucine-rich Repeat Variant"/>
    <property type="match status" value="2"/>
</dbReference>
<gene>
    <name evidence="2" type="ORF">KI387_019646</name>
</gene>
<evidence type="ECO:0000313" key="2">
    <source>
        <dbReference type="EMBL" id="KAH9317877.1"/>
    </source>
</evidence>
<proteinExistence type="predicted"/>
<dbReference type="OMA" id="NECKTHE"/>
<organism evidence="2 3">
    <name type="scientific">Taxus chinensis</name>
    <name type="common">Chinese yew</name>
    <name type="synonym">Taxus wallichiana var. chinensis</name>
    <dbReference type="NCBI Taxonomy" id="29808"/>
    <lineage>
        <taxon>Eukaryota</taxon>
        <taxon>Viridiplantae</taxon>
        <taxon>Streptophyta</taxon>
        <taxon>Embryophyta</taxon>
        <taxon>Tracheophyta</taxon>
        <taxon>Spermatophyta</taxon>
        <taxon>Pinopsida</taxon>
        <taxon>Pinidae</taxon>
        <taxon>Conifers II</taxon>
        <taxon>Cupressales</taxon>
        <taxon>Taxaceae</taxon>
        <taxon>Taxus</taxon>
    </lineage>
</organism>
<reference evidence="2 3" key="1">
    <citation type="journal article" date="2021" name="Nat. Plants">
        <title>The Taxus genome provides insights into paclitaxel biosynthesis.</title>
        <authorList>
            <person name="Xiong X."/>
            <person name="Gou J."/>
            <person name="Liao Q."/>
            <person name="Li Y."/>
            <person name="Zhou Q."/>
            <person name="Bi G."/>
            <person name="Li C."/>
            <person name="Du R."/>
            <person name="Wang X."/>
            <person name="Sun T."/>
            <person name="Guo L."/>
            <person name="Liang H."/>
            <person name="Lu P."/>
            <person name="Wu Y."/>
            <person name="Zhang Z."/>
            <person name="Ro D.K."/>
            <person name="Shang Y."/>
            <person name="Huang S."/>
            <person name="Yan J."/>
        </authorList>
    </citation>
    <scope>NUCLEOTIDE SEQUENCE [LARGE SCALE GENOMIC DNA]</scope>
    <source>
        <strain evidence="2">Ta-2019</strain>
    </source>
</reference>
<dbReference type="InterPro" id="IPR011989">
    <property type="entry name" value="ARM-like"/>
</dbReference>